<keyword evidence="4" id="KW-0158">Chromosome</keyword>
<evidence type="ECO:0000256" key="4">
    <source>
        <dbReference type="ARBA" id="ARBA00022454"/>
    </source>
</evidence>
<feature type="compositionally biased region" description="Basic residues" evidence="10">
    <location>
        <begin position="1"/>
        <end position="11"/>
    </location>
</feature>
<evidence type="ECO:0000256" key="7">
    <source>
        <dbReference type="ARBA" id="ARBA00023242"/>
    </source>
</evidence>
<comment type="similarity">
    <text evidence="3">Belongs to the borealin family.</text>
</comment>
<dbReference type="GO" id="GO:0051301">
    <property type="term" value="P:cell division"/>
    <property type="evidence" value="ECO:0007669"/>
    <property type="project" value="UniProtKB-KW"/>
</dbReference>
<organism evidence="14">
    <name type="scientific">Aureococcus anophagefferens</name>
    <name type="common">Harmful bloom alga</name>
    <dbReference type="NCBI Taxonomy" id="44056"/>
    <lineage>
        <taxon>Eukaryota</taxon>
        <taxon>Sar</taxon>
        <taxon>Stramenopiles</taxon>
        <taxon>Ochrophyta</taxon>
        <taxon>Pelagophyceae</taxon>
        <taxon>Pelagomonadales</taxon>
        <taxon>Pelagomonadaceae</taxon>
        <taxon>Aureococcus</taxon>
    </lineage>
</organism>
<evidence type="ECO:0000313" key="13">
    <source>
        <dbReference type="EMBL" id="EGB10350.1"/>
    </source>
</evidence>
<comment type="subcellular location">
    <subcellularLocation>
        <location evidence="2">Chromosome</location>
        <location evidence="2">Centromere</location>
    </subcellularLocation>
    <subcellularLocation>
        <location evidence="1">Nucleus</location>
    </subcellularLocation>
</comment>
<evidence type="ECO:0000256" key="3">
    <source>
        <dbReference type="ARBA" id="ARBA00009914"/>
    </source>
</evidence>
<dbReference type="OMA" id="CGETIMS"/>
<keyword evidence="8" id="KW-0131">Cell cycle</keyword>
<evidence type="ECO:0000256" key="2">
    <source>
        <dbReference type="ARBA" id="ARBA00004584"/>
    </source>
</evidence>
<dbReference type="Pfam" id="PF10444">
    <property type="entry name" value="Nbl1_Borealin_N"/>
    <property type="match status" value="1"/>
</dbReference>
<dbReference type="Pfam" id="PF10512">
    <property type="entry name" value="Borealin"/>
    <property type="match status" value="1"/>
</dbReference>
<keyword evidence="5" id="KW-0132">Cell division</keyword>
<evidence type="ECO:0000313" key="14">
    <source>
        <dbReference type="Proteomes" id="UP000002729"/>
    </source>
</evidence>
<feature type="domain" description="Borealin C-terminal" evidence="12">
    <location>
        <begin position="113"/>
        <end position="186"/>
    </location>
</feature>
<evidence type="ECO:0000259" key="12">
    <source>
        <dbReference type="Pfam" id="PF10512"/>
    </source>
</evidence>
<sequence>MPPKTRKRRGKALVAAVAEDAPENKAEQNQTVSPEYLETVIGELEHESERRVKKLKRAMGDMRQEFLNHFQVELLKIPRKIREMKVDHFSSEFGGCMEEALKKAAQWEVEKVVPTSASRSKSIAAPAAPRGPGATPRGGGGGPRVAATPANARAPRCGETIMSVNGSPLAAVPMSTAKLAATIKVKGSKSKLAGETAAPSLLVELPSADGCVALNDDATLKSLQADPEMKADAISHLQSLQDEISKAMKSLQQAAS</sequence>
<keyword evidence="14" id="KW-1185">Reference proteome</keyword>
<dbReference type="OrthoDB" id="2392550at2759"/>
<dbReference type="GO" id="GO:0000070">
    <property type="term" value="P:mitotic sister chromatid segregation"/>
    <property type="evidence" value="ECO:0007669"/>
    <property type="project" value="TreeGrafter"/>
</dbReference>
<feature type="region of interest" description="Disordered" evidence="10">
    <location>
        <begin position="118"/>
        <end position="149"/>
    </location>
</feature>
<evidence type="ECO:0000256" key="8">
    <source>
        <dbReference type="ARBA" id="ARBA00023306"/>
    </source>
</evidence>
<proteinExistence type="inferred from homology"/>
<reference evidence="13 14" key="1">
    <citation type="journal article" date="2011" name="Proc. Natl. Acad. Sci. U.S.A.">
        <title>Niche of harmful alga Aureococcus anophagefferens revealed through ecogenomics.</title>
        <authorList>
            <person name="Gobler C.J."/>
            <person name="Berry D.L."/>
            <person name="Dyhrman S.T."/>
            <person name="Wilhelm S.W."/>
            <person name="Salamov A."/>
            <person name="Lobanov A.V."/>
            <person name="Zhang Y."/>
            <person name="Collier J.L."/>
            <person name="Wurch L.L."/>
            <person name="Kustka A.B."/>
            <person name="Dill B.D."/>
            <person name="Shah M."/>
            <person name="VerBerkmoes N.C."/>
            <person name="Kuo A."/>
            <person name="Terry A."/>
            <person name="Pangilinan J."/>
            <person name="Lindquist E.A."/>
            <person name="Lucas S."/>
            <person name="Paulsen I.T."/>
            <person name="Hattenrath-Lehmann T.K."/>
            <person name="Talmage S.C."/>
            <person name="Walker E.A."/>
            <person name="Koch F."/>
            <person name="Burson A.M."/>
            <person name="Marcoval M.A."/>
            <person name="Tang Y.Z."/>
            <person name="Lecleir G.R."/>
            <person name="Coyne K.J."/>
            <person name="Berg G.M."/>
            <person name="Bertrand E.M."/>
            <person name="Saito M.A."/>
            <person name="Gladyshev V.N."/>
            <person name="Grigoriev I.V."/>
        </authorList>
    </citation>
    <scope>NUCLEOTIDE SEQUENCE [LARGE SCALE GENOMIC DNA]</scope>
    <source>
        <strain evidence="14">CCMP 1984</strain>
    </source>
</reference>
<dbReference type="GO" id="GO:0032133">
    <property type="term" value="C:chromosome passenger complex"/>
    <property type="evidence" value="ECO:0007669"/>
    <property type="project" value="TreeGrafter"/>
</dbReference>
<accession>F0Y2W8</accession>
<keyword evidence="7" id="KW-0539">Nucleus</keyword>
<dbReference type="KEGG" id="aaf:AURANDRAFT_62746"/>
<evidence type="ECO:0000256" key="9">
    <source>
        <dbReference type="ARBA" id="ARBA00023328"/>
    </source>
</evidence>
<dbReference type="GeneID" id="20224034"/>
<dbReference type="Proteomes" id="UP000002729">
    <property type="component" value="Unassembled WGS sequence"/>
</dbReference>
<feature type="domain" description="Borealin N-terminal" evidence="11">
    <location>
        <begin position="38"/>
        <end position="88"/>
    </location>
</feature>
<evidence type="ECO:0000259" key="11">
    <source>
        <dbReference type="Pfam" id="PF10444"/>
    </source>
</evidence>
<evidence type="ECO:0000256" key="1">
    <source>
        <dbReference type="ARBA" id="ARBA00004123"/>
    </source>
</evidence>
<dbReference type="InParanoid" id="F0Y2W8"/>
<dbReference type="Gene3D" id="6.10.250.1900">
    <property type="match status" value="1"/>
</dbReference>
<dbReference type="InterPro" id="IPR046466">
    <property type="entry name" value="Borealin_C"/>
</dbReference>
<dbReference type="PANTHER" id="PTHR16040">
    <property type="entry name" value="AUSTRALIN, ISOFORM A-RELATED"/>
    <property type="match status" value="1"/>
</dbReference>
<dbReference type="AlphaFoldDB" id="F0Y2W8"/>
<dbReference type="RefSeq" id="XP_009035155.1">
    <property type="nucleotide sequence ID" value="XM_009036907.1"/>
</dbReference>
<keyword evidence="9" id="KW-0137">Centromere</keyword>
<evidence type="ECO:0000256" key="6">
    <source>
        <dbReference type="ARBA" id="ARBA00022776"/>
    </source>
</evidence>
<dbReference type="PANTHER" id="PTHR16040:SF7">
    <property type="entry name" value="AUSTRALIN, ISOFORM A-RELATED"/>
    <property type="match status" value="1"/>
</dbReference>
<gene>
    <name evidence="13" type="ORF">AURANDRAFT_62746</name>
</gene>
<evidence type="ECO:0000256" key="5">
    <source>
        <dbReference type="ARBA" id="ARBA00022618"/>
    </source>
</evidence>
<dbReference type="InterPro" id="IPR018851">
    <property type="entry name" value="Borealin_N"/>
</dbReference>
<dbReference type="EMBL" id="GL833124">
    <property type="protein sequence ID" value="EGB10350.1"/>
    <property type="molecule type" value="Genomic_DNA"/>
</dbReference>
<dbReference type="GO" id="GO:0005634">
    <property type="term" value="C:nucleus"/>
    <property type="evidence" value="ECO:0007669"/>
    <property type="project" value="UniProtKB-SubCell"/>
</dbReference>
<feature type="region of interest" description="Disordered" evidence="10">
    <location>
        <begin position="1"/>
        <end position="33"/>
    </location>
</feature>
<dbReference type="InterPro" id="IPR018867">
    <property type="entry name" value="Cell_div_borealin"/>
</dbReference>
<protein>
    <submittedName>
        <fullName evidence="13">Uncharacterized protein</fullName>
    </submittedName>
</protein>
<dbReference type="GO" id="GO:0051233">
    <property type="term" value="C:spindle midzone"/>
    <property type="evidence" value="ECO:0007669"/>
    <property type="project" value="TreeGrafter"/>
</dbReference>
<keyword evidence="6" id="KW-0498">Mitosis</keyword>
<evidence type="ECO:0000256" key="10">
    <source>
        <dbReference type="SAM" id="MobiDB-lite"/>
    </source>
</evidence>
<feature type="compositionally biased region" description="Low complexity" evidence="10">
    <location>
        <begin position="124"/>
        <end position="135"/>
    </location>
</feature>
<name>F0Y2W8_AURAN</name>
<dbReference type="GO" id="GO:0000775">
    <property type="term" value="C:chromosome, centromeric region"/>
    <property type="evidence" value="ECO:0007669"/>
    <property type="project" value="UniProtKB-SubCell"/>
</dbReference>